<evidence type="ECO:0000313" key="14">
    <source>
        <dbReference type="Proteomes" id="UP001152799"/>
    </source>
</evidence>
<feature type="region of interest" description="Disordered" evidence="11">
    <location>
        <begin position="885"/>
        <end position="908"/>
    </location>
</feature>
<evidence type="ECO:0000256" key="6">
    <source>
        <dbReference type="ARBA" id="ARBA00022801"/>
    </source>
</evidence>
<dbReference type="GO" id="GO:0003684">
    <property type="term" value="F:damaged DNA binding"/>
    <property type="evidence" value="ECO:0007669"/>
    <property type="project" value="TreeGrafter"/>
</dbReference>
<dbReference type="GO" id="GO:0000110">
    <property type="term" value="C:nucleotide-excision repair factor 1 complex"/>
    <property type="evidence" value="ECO:0007669"/>
    <property type="project" value="TreeGrafter"/>
</dbReference>
<dbReference type="SUPFAM" id="SSF52980">
    <property type="entry name" value="Restriction endonuclease-like"/>
    <property type="match status" value="1"/>
</dbReference>
<feature type="compositionally biased region" description="Basic residues" evidence="11">
    <location>
        <begin position="898"/>
        <end position="908"/>
    </location>
</feature>
<dbReference type="InterPro" id="IPR011335">
    <property type="entry name" value="Restrct_endonuc-II-like"/>
</dbReference>
<evidence type="ECO:0000256" key="2">
    <source>
        <dbReference type="ARBA" id="ARBA00010015"/>
    </source>
</evidence>
<keyword evidence="5" id="KW-0227">DNA damage</keyword>
<evidence type="ECO:0000313" key="13">
    <source>
        <dbReference type="EMBL" id="CAG9768302.1"/>
    </source>
</evidence>
<protein>
    <recommendedName>
        <fullName evidence="10">DNA repair endonuclease XPF</fullName>
    </recommendedName>
</protein>
<dbReference type="InterPro" id="IPR006166">
    <property type="entry name" value="ERCC4_domain"/>
</dbReference>
<dbReference type="InterPro" id="IPR047520">
    <property type="entry name" value="XPF_nuclease"/>
</dbReference>
<evidence type="ECO:0000256" key="8">
    <source>
        <dbReference type="ARBA" id="ARBA00023204"/>
    </source>
</evidence>
<evidence type="ECO:0000256" key="5">
    <source>
        <dbReference type="ARBA" id="ARBA00022763"/>
    </source>
</evidence>
<keyword evidence="14" id="KW-1185">Reference proteome</keyword>
<dbReference type="PANTHER" id="PTHR10150">
    <property type="entry name" value="DNA REPAIR ENDONUCLEASE XPF"/>
    <property type="match status" value="1"/>
</dbReference>
<dbReference type="GO" id="GO:0000014">
    <property type="term" value="F:single-stranded DNA endodeoxyribonuclease activity"/>
    <property type="evidence" value="ECO:0007669"/>
    <property type="project" value="TreeGrafter"/>
</dbReference>
<keyword evidence="3" id="KW-0540">Nuclease</keyword>
<keyword evidence="8" id="KW-0234">DNA repair</keyword>
<keyword evidence="6" id="KW-0378">Hydrolase</keyword>
<dbReference type="NCBIfam" id="TIGR00596">
    <property type="entry name" value="rad1"/>
    <property type="match status" value="1"/>
</dbReference>
<keyword evidence="7" id="KW-0238">DNA-binding</keyword>
<dbReference type="FunFam" id="3.40.50.10130:FF:000002">
    <property type="entry name" value="DNA repair endonuclease XPF"/>
    <property type="match status" value="1"/>
</dbReference>
<proteinExistence type="inferred from homology"/>
<evidence type="ECO:0000256" key="9">
    <source>
        <dbReference type="ARBA" id="ARBA00023242"/>
    </source>
</evidence>
<evidence type="ECO:0000259" key="12">
    <source>
        <dbReference type="SMART" id="SM00891"/>
    </source>
</evidence>
<feature type="domain" description="ERCC4" evidence="12">
    <location>
        <begin position="661"/>
        <end position="741"/>
    </location>
</feature>
<evidence type="ECO:0000256" key="10">
    <source>
        <dbReference type="ARBA" id="ARBA00072370"/>
    </source>
</evidence>
<dbReference type="GO" id="GO:0000712">
    <property type="term" value="P:resolution of meiotic recombination intermediates"/>
    <property type="evidence" value="ECO:0007669"/>
    <property type="project" value="TreeGrafter"/>
</dbReference>
<dbReference type="GO" id="GO:0003697">
    <property type="term" value="F:single-stranded DNA binding"/>
    <property type="evidence" value="ECO:0007669"/>
    <property type="project" value="InterPro"/>
</dbReference>
<dbReference type="Pfam" id="PF02732">
    <property type="entry name" value="ERCC4"/>
    <property type="match status" value="1"/>
</dbReference>
<comment type="similarity">
    <text evidence="2">Belongs to the XPF family.</text>
</comment>
<evidence type="ECO:0000256" key="4">
    <source>
        <dbReference type="ARBA" id="ARBA00022759"/>
    </source>
</evidence>
<evidence type="ECO:0000256" key="11">
    <source>
        <dbReference type="SAM" id="MobiDB-lite"/>
    </source>
</evidence>
<dbReference type="GO" id="GO:0000724">
    <property type="term" value="P:double-strand break repair via homologous recombination"/>
    <property type="evidence" value="ECO:0007669"/>
    <property type="project" value="TreeGrafter"/>
</dbReference>
<sequence>MDTSTENDPLLEKANIEPMLEFETQIFLDIVRSDGLIIAAKGLNLDLILVNIFKVYQDPGNLVLVLNATDAEQKYFHEKLGKTDVYIEHNNAAVKRSEEYLCGGIHFASTRILVVDLLKKRIPIEKITGIIVLRAHRIFESCNEAFALKLYRQSNKTGFIKAFSNSPQSFTMGFCNVERVMRAIFVKELYIWPRFHASVRDSLKKHEPQVIELHIPISEHMKKLQTYILEIMNATVKELKRINPVLEMHEITVENCLTKKFHKILQVQMNEIWHQLSNRSTQLIAELKTLRHLLLQMFYSDPITFYATILEYRKPEYARTVDWVLNHSAELLFRDAGALVYSGDKEFNPEFCPKWEALLEILKVEVPAEIKKSKSTENTTVLILCSDQRTCHQINELLTSGSHLYLFFLALKKKIPFKTLSSRFKNYEKLPEVAKSHEPEEKPKLRSSKRLKPDKAKKETETKKENHEEELEECEDFQSTYILTMSQSVLEDFDESVGQDKSSNESVFTPFTQLENMDLSQIIESITAPKILIQTFKGGENYVSLQNNLEILKPSFVIMYHSNITTVREIEMYEAHRQSDTKLKIYFLIHAATVEEQAYLTTLRREKEAFEFLIETKANMVVPEDQDGKSDQCLTLQRGGTSPEEKNTRKGGGPQEPAKKIVIVDMREFRSDLPSLIHKRGIEIEPLTITVGDYILTPDICVERKSISDLISSLKSGRLYQQCIQMERVYSKPMLLIEFDQNRPFGWKNQFMISEDTYSFSIQEKLLLLTIHFPKLKIIWSPSPYATAQLFEELKQGKEEPNIEYALAIGGDQDMDAIETKFNSNIYDFIQRLPGITTKNMDRFLKTGVNMQTVLSKSESELTEMLGNSVDAKAMHTALHENCVAQKEPKEKPQYSRGRGRGTNRRGK</sequence>
<dbReference type="OrthoDB" id="361020at2759"/>
<evidence type="ECO:0000256" key="3">
    <source>
        <dbReference type="ARBA" id="ARBA00022722"/>
    </source>
</evidence>
<dbReference type="PANTHER" id="PTHR10150:SF0">
    <property type="entry name" value="DNA REPAIR ENDONUCLEASE XPF"/>
    <property type="match status" value="1"/>
</dbReference>
<dbReference type="InterPro" id="IPR006167">
    <property type="entry name" value="XPF"/>
</dbReference>
<name>A0A9N9QJW0_9CUCU</name>
<dbReference type="Proteomes" id="UP001152799">
    <property type="component" value="Chromosome 4"/>
</dbReference>
<feature type="compositionally biased region" description="Basic and acidic residues" evidence="11">
    <location>
        <begin position="431"/>
        <end position="444"/>
    </location>
</feature>
<keyword evidence="9" id="KW-0539">Nucleus</keyword>
<keyword evidence="4" id="KW-0255">Endonuclease</keyword>
<feature type="region of interest" description="Disordered" evidence="11">
    <location>
        <begin position="625"/>
        <end position="657"/>
    </location>
</feature>
<dbReference type="InterPro" id="IPR010994">
    <property type="entry name" value="RuvA_2-like"/>
</dbReference>
<accession>A0A9N9QJW0</accession>
<feature type="region of interest" description="Disordered" evidence="11">
    <location>
        <begin position="431"/>
        <end position="469"/>
    </location>
</feature>
<comment type="subcellular location">
    <subcellularLocation>
        <location evidence="1">Nucleus</location>
    </subcellularLocation>
</comment>
<reference evidence="13" key="1">
    <citation type="submission" date="2022-01" db="EMBL/GenBank/DDBJ databases">
        <authorList>
            <person name="King R."/>
        </authorList>
    </citation>
    <scope>NUCLEOTIDE SEQUENCE</scope>
</reference>
<dbReference type="SMART" id="SM00891">
    <property type="entry name" value="ERCC4"/>
    <property type="match status" value="1"/>
</dbReference>
<dbReference type="SUPFAM" id="SSF47781">
    <property type="entry name" value="RuvA domain 2-like"/>
    <property type="match status" value="1"/>
</dbReference>
<evidence type="ECO:0000256" key="7">
    <source>
        <dbReference type="ARBA" id="ARBA00023125"/>
    </source>
</evidence>
<dbReference type="Gene3D" id="3.40.50.10130">
    <property type="match status" value="1"/>
</dbReference>
<organism evidence="13 14">
    <name type="scientific">Ceutorhynchus assimilis</name>
    <name type="common">cabbage seed weevil</name>
    <dbReference type="NCBI Taxonomy" id="467358"/>
    <lineage>
        <taxon>Eukaryota</taxon>
        <taxon>Metazoa</taxon>
        <taxon>Ecdysozoa</taxon>
        <taxon>Arthropoda</taxon>
        <taxon>Hexapoda</taxon>
        <taxon>Insecta</taxon>
        <taxon>Pterygota</taxon>
        <taxon>Neoptera</taxon>
        <taxon>Endopterygota</taxon>
        <taxon>Coleoptera</taxon>
        <taxon>Polyphaga</taxon>
        <taxon>Cucujiformia</taxon>
        <taxon>Curculionidae</taxon>
        <taxon>Ceutorhynchinae</taxon>
        <taxon>Ceutorhynchus</taxon>
    </lineage>
</organism>
<dbReference type="GO" id="GO:1901255">
    <property type="term" value="P:nucleotide-excision repair involved in interstrand cross-link repair"/>
    <property type="evidence" value="ECO:0007669"/>
    <property type="project" value="TreeGrafter"/>
</dbReference>
<dbReference type="EMBL" id="OU892280">
    <property type="protein sequence ID" value="CAG9768302.1"/>
    <property type="molecule type" value="Genomic_DNA"/>
</dbReference>
<dbReference type="CDD" id="cd20078">
    <property type="entry name" value="XPF_nuclease_XPF_euk"/>
    <property type="match status" value="1"/>
</dbReference>
<evidence type="ECO:0000256" key="1">
    <source>
        <dbReference type="ARBA" id="ARBA00004123"/>
    </source>
</evidence>
<dbReference type="AlphaFoldDB" id="A0A9N9QJW0"/>
<dbReference type="Gene3D" id="1.10.150.20">
    <property type="entry name" value="5' to 3' exonuclease, C-terminal subdomain"/>
    <property type="match status" value="1"/>
</dbReference>
<gene>
    <name evidence="13" type="ORF">CEUTPL_LOCUS8848</name>
</gene>
<feature type="compositionally biased region" description="Basic and acidic residues" evidence="11">
    <location>
        <begin position="451"/>
        <end position="467"/>
    </location>
</feature>